<dbReference type="EMBL" id="BLLF01001698">
    <property type="protein sequence ID" value="GFH20795.1"/>
    <property type="molecule type" value="Genomic_DNA"/>
</dbReference>
<keyword evidence="2" id="KW-1185">Reference proteome</keyword>
<protein>
    <submittedName>
        <fullName evidence="1">Uncharacterized protein</fullName>
    </submittedName>
</protein>
<proteinExistence type="predicted"/>
<dbReference type="AlphaFoldDB" id="A0A699ZFU7"/>
<gene>
    <name evidence="1" type="ORF">HaLaN_17974</name>
</gene>
<evidence type="ECO:0000313" key="1">
    <source>
        <dbReference type="EMBL" id="GFH20795.1"/>
    </source>
</evidence>
<organism evidence="1 2">
    <name type="scientific">Haematococcus lacustris</name>
    <name type="common">Green alga</name>
    <name type="synonym">Haematococcus pluvialis</name>
    <dbReference type="NCBI Taxonomy" id="44745"/>
    <lineage>
        <taxon>Eukaryota</taxon>
        <taxon>Viridiplantae</taxon>
        <taxon>Chlorophyta</taxon>
        <taxon>core chlorophytes</taxon>
        <taxon>Chlorophyceae</taxon>
        <taxon>CS clade</taxon>
        <taxon>Chlamydomonadales</taxon>
        <taxon>Haematococcaceae</taxon>
        <taxon>Haematococcus</taxon>
    </lineage>
</organism>
<accession>A0A699ZFU7</accession>
<name>A0A699ZFU7_HAELA</name>
<dbReference type="Proteomes" id="UP000485058">
    <property type="component" value="Unassembled WGS sequence"/>
</dbReference>
<evidence type="ECO:0000313" key="2">
    <source>
        <dbReference type="Proteomes" id="UP000485058"/>
    </source>
</evidence>
<reference evidence="1 2" key="1">
    <citation type="submission" date="2020-02" db="EMBL/GenBank/DDBJ databases">
        <title>Draft genome sequence of Haematococcus lacustris strain NIES-144.</title>
        <authorList>
            <person name="Morimoto D."/>
            <person name="Nakagawa S."/>
            <person name="Yoshida T."/>
            <person name="Sawayama S."/>
        </authorList>
    </citation>
    <scope>NUCLEOTIDE SEQUENCE [LARGE SCALE GENOMIC DNA]</scope>
    <source>
        <strain evidence="1 2">NIES-144</strain>
    </source>
</reference>
<sequence length="130" mass="14385">MFQLLGMPDSPTAKQVRTSYLSSTYSRLKKRVEVVVEQLLLGFSLMLCTDGWRHRRAGKGQPLVNCVLLKAMGGAIFHHVCQLDKGDKKDAMFYVNLHNSMADKASGTHGKEGKRVAIPTQPGTFCLAFT</sequence>
<comment type="caution">
    <text evidence="1">The sequence shown here is derived from an EMBL/GenBank/DDBJ whole genome shotgun (WGS) entry which is preliminary data.</text>
</comment>